<sequence>MRSHLGVLESWLKDKALQLIGRAGRGVTARYADGARLVLLLRADICVGGSILSTTLNDA</sequence>
<keyword evidence="2" id="KW-1185">Reference proteome</keyword>
<organism evidence="1 2">
    <name type="scientific">Liparis tanakae</name>
    <name type="common">Tanaka's snailfish</name>
    <dbReference type="NCBI Taxonomy" id="230148"/>
    <lineage>
        <taxon>Eukaryota</taxon>
        <taxon>Metazoa</taxon>
        <taxon>Chordata</taxon>
        <taxon>Craniata</taxon>
        <taxon>Vertebrata</taxon>
        <taxon>Euteleostomi</taxon>
        <taxon>Actinopterygii</taxon>
        <taxon>Neopterygii</taxon>
        <taxon>Teleostei</taxon>
        <taxon>Neoteleostei</taxon>
        <taxon>Acanthomorphata</taxon>
        <taxon>Eupercaria</taxon>
        <taxon>Perciformes</taxon>
        <taxon>Cottioidei</taxon>
        <taxon>Cottales</taxon>
        <taxon>Liparidae</taxon>
        <taxon>Liparis</taxon>
    </lineage>
</organism>
<gene>
    <name evidence="1" type="ORF">EYF80_040032</name>
</gene>
<proteinExistence type="predicted"/>
<reference evidence="1 2" key="1">
    <citation type="submission" date="2019-03" db="EMBL/GenBank/DDBJ databases">
        <title>First draft genome of Liparis tanakae, snailfish: a comprehensive survey of snailfish specific genes.</title>
        <authorList>
            <person name="Kim W."/>
            <person name="Song I."/>
            <person name="Jeong J.-H."/>
            <person name="Kim D."/>
            <person name="Kim S."/>
            <person name="Ryu S."/>
            <person name="Song J.Y."/>
            <person name="Lee S.K."/>
        </authorList>
    </citation>
    <scope>NUCLEOTIDE SEQUENCE [LARGE SCALE GENOMIC DNA]</scope>
    <source>
        <tissue evidence="1">Muscle</tissue>
    </source>
</reference>
<evidence type="ECO:0000313" key="1">
    <source>
        <dbReference type="EMBL" id="TNN49740.1"/>
    </source>
</evidence>
<comment type="caution">
    <text evidence="1">The sequence shown here is derived from an EMBL/GenBank/DDBJ whole genome shotgun (WGS) entry which is preliminary data.</text>
</comment>
<protein>
    <submittedName>
        <fullName evidence="1">Uncharacterized protein</fullName>
    </submittedName>
</protein>
<dbReference type="Proteomes" id="UP000314294">
    <property type="component" value="Unassembled WGS sequence"/>
</dbReference>
<dbReference type="EMBL" id="SRLO01000642">
    <property type="protein sequence ID" value="TNN49740.1"/>
    <property type="molecule type" value="Genomic_DNA"/>
</dbReference>
<evidence type="ECO:0000313" key="2">
    <source>
        <dbReference type="Proteomes" id="UP000314294"/>
    </source>
</evidence>
<accession>A0A4Z2G978</accession>
<name>A0A4Z2G978_9TELE</name>
<dbReference type="AlphaFoldDB" id="A0A4Z2G978"/>